<dbReference type="Pfam" id="PF17846">
    <property type="entry name" value="XRN_M"/>
    <property type="match status" value="2"/>
</dbReference>
<evidence type="ECO:0000256" key="1">
    <source>
        <dbReference type="ARBA" id="ARBA00022722"/>
    </source>
</evidence>
<dbReference type="GO" id="GO:0004534">
    <property type="term" value="F:5'-3' RNA exonuclease activity"/>
    <property type="evidence" value="ECO:0007669"/>
    <property type="project" value="TreeGrafter"/>
</dbReference>
<dbReference type="EMBL" id="MN739577">
    <property type="protein sequence ID" value="QHT13958.1"/>
    <property type="molecule type" value="Genomic_DNA"/>
</dbReference>
<dbReference type="AlphaFoldDB" id="A0A6C0DAR3"/>
<evidence type="ECO:0000256" key="4">
    <source>
        <dbReference type="ARBA" id="ARBA00038299"/>
    </source>
</evidence>
<evidence type="ECO:0000313" key="7">
    <source>
        <dbReference type="EMBL" id="QHT13958.1"/>
    </source>
</evidence>
<dbReference type="PANTHER" id="PTHR12341">
    <property type="entry name" value="5'-&gt;3' EXORIBONUCLEASE"/>
    <property type="match status" value="1"/>
</dbReference>
<dbReference type="GO" id="GO:0000956">
    <property type="term" value="P:nuclear-transcribed mRNA catabolic process"/>
    <property type="evidence" value="ECO:0007669"/>
    <property type="project" value="TreeGrafter"/>
</dbReference>
<keyword evidence="1" id="KW-0540">Nuclease</keyword>
<keyword evidence="3" id="KW-0269">Exonuclease</keyword>
<comment type="similarity">
    <text evidence="4">Belongs to the 5'-3' exonuclease family.</text>
</comment>
<feature type="domain" description="Xrn1 helical" evidence="6">
    <location>
        <begin position="379"/>
        <end position="521"/>
    </location>
</feature>
<evidence type="ECO:0000259" key="6">
    <source>
        <dbReference type="Pfam" id="PF17846"/>
    </source>
</evidence>
<proteinExistence type="inferred from homology"/>
<evidence type="ECO:0000256" key="3">
    <source>
        <dbReference type="ARBA" id="ARBA00022839"/>
    </source>
</evidence>
<feature type="domain" description="Xrn1 helical" evidence="6">
    <location>
        <begin position="256"/>
        <end position="365"/>
    </location>
</feature>
<evidence type="ECO:0000259" key="5">
    <source>
        <dbReference type="Pfam" id="PF03159"/>
    </source>
</evidence>
<evidence type="ECO:0008006" key="8">
    <source>
        <dbReference type="Google" id="ProtNLM"/>
    </source>
</evidence>
<sequence length="538" mass="64533">MGIPSYFSYIIKNYPNIIRNLNYFKDKTIQDLYMDCNSIIYDSVYSIDKQIFDELTIVDLENHIINQVINNIKIYIDIIRPTNTIFIAFDGVAPFAKMDQQRTRRYKSIFISNNSFVNKNSKWNTSAITPGTEFMEKLSKMIDYEFKFTEKKYNCNSVIVSCSNEVGEGEHKLFNHLRKNKFENDNVAVYGLDADLIMLSIFNLKFSKNIYVFREAPEFLKSSIPIDIIGKDTEPYFLDIQHLSSCILNEMLCKYSDYRRIHDYVFLCFFLGNDFLPHFPAMNIRTHGIQGLLDIYRNCIGNYPERFLINNNKIQWRNVSTFINEVAKCEHELLLNEYFVRDKFDKRHLLETTPQEKDDIINSVPIIYRQKEKYICPQEPEWEKRYYKSLFHFEKNNENIKNICNNYLEGLEWVYKYYSFDCPDWRWKYNYHYPPLFSDLSKYIPHFEMDFIVSDKKTNNPFSKMAQLSYVMPSSNLELLPNNICVFLKNNYPELYPEKYHFEWAFCRYFWEAHPLLPVIPISLLEQWEIQFDLSIKK</sequence>
<evidence type="ECO:0000256" key="2">
    <source>
        <dbReference type="ARBA" id="ARBA00022801"/>
    </source>
</evidence>
<accession>A0A6C0DAR3</accession>
<dbReference type="InterPro" id="IPR041412">
    <property type="entry name" value="Xrn1_helical"/>
</dbReference>
<dbReference type="GO" id="GO:0003723">
    <property type="term" value="F:RNA binding"/>
    <property type="evidence" value="ECO:0007669"/>
    <property type="project" value="TreeGrafter"/>
</dbReference>
<dbReference type="Pfam" id="PF03159">
    <property type="entry name" value="XRN_N"/>
    <property type="match status" value="1"/>
</dbReference>
<dbReference type="InterPro" id="IPR027073">
    <property type="entry name" value="5_3_exoribonuclease"/>
</dbReference>
<dbReference type="GO" id="GO:0005634">
    <property type="term" value="C:nucleus"/>
    <property type="evidence" value="ECO:0007669"/>
    <property type="project" value="TreeGrafter"/>
</dbReference>
<feature type="domain" description="Xrn1 N-terminal" evidence="5">
    <location>
        <begin position="1"/>
        <end position="215"/>
    </location>
</feature>
<dbReference type="Gene3D" id="3.40.50.12390">
    <property type="match status" value="2"/>
</dbReference>
<keyword evidence="2" id="KW-0378">Hydrolase</keyword>
<name>A0A6C0DAR3_9ZZZZ</name>
<dbReference type="InterPro" id="IPR004859">
    <property type="entry name" value="Xrn1_N"/>
</dbReference>
<reference evidence="7" key="1">
    <citation type="journal article" date="2020" name="Nature">
        <title>Giant virus diversity and host interactions through global metagenomics.</title>
        <authorList>
            <person name="Schulz F."/>
            <person name="Roux S."/>
            <person name="Paez-Espino D."/>
            <person name="Jungbluth S."/>
            <person name="Walsh D.A."/>
            <person name="Denef V.J."/>
            <person name="McMahon K.D."/>
            <person name="Konstantinidis K.T."/>
            <person name="Eloe-Fadrosh E.A."/>
            <person name="Kyrpides N.C."/>
            <person name="Woyke T."/>
        </authorList>
    </citation>
    <scope>NUCLEOTIDE SEQUENCE</scope>
    <source>
        <strain evidence="7">GVMAG-M-3300023174-134</strain>
    </source>
</reference>
<protein>
    <recommendedName>
        <fullName evidence="8">Xrn1 N-terminal domain-containing protein</fullName>
    </recommendedName>
</protein>
<dbReference type="PANTHER" id="PTHR12341:SF7">
    <property type="entry name" value="5'-3' EXORIBONUCLEASE 1"/>
    <property type="match status" value="1"/>
</dbReference>
<organism evidence="7">
    <name type="scientific">viral metagenome</name>
    <dbReference type="NCBI Taxonomy" id="1070528"/>
    <lineage>
        <taxon>unclassified sequences</taxon>
        <taxon>metagenomes</taxon>
        <taxon>organismal metagenomes</taxon>
    </lineage>
</organism>